<evidence type="ECO:0000259" key="1">
    <source>
        <dbReference type="SMART" id="SM01058"/>
    </source>
</evidence>
<dbReference type="SUPFAM" id="SSF141259">
    <property type="entry name" value="CarD-like"/>
    <property type="match status" value="1"/>
</dbReference>
<dbReference type="SMART" id="SM01058">
    <property type="entry name" value="CarD_TRCF"/>
    <property type="match status" value="1"/>
</dbReference>
<accession>A0A3E2BPZ5</accession>
<protein>
    <submittedName>
        <fullName evidence="2">CarD-like transcriptional regulator</fullName>
    </submittedName>
</protein>
<sequence>MHSLKVGDKVIYPAQGLGVIEDIQEETYNGQLVRTFYIRLAINNTLVVIPSNSAAEIGLRRPVSQKNVNKFFQYLRKCSVDISTDWKDRYKENFDLMKSGQLEDIAQVYKMLFLLSQSKPLSFREKKMLEKSRELIICELAASSGLHPSKISAKLDQCLAGCLKDLKSGSAS</sequence>
<dbReference type="InterPro" id="IPR036101">
    <property type="entry name" value="CarD-like/TRCF_RID_sf"/>
</dbReference>
<dbReference type="Gene3D" id="1.20.58.1290">
    <property type="entry name" value="CarD-like, C-terminal domain"/>
    <property type="match status" value="1"/>
</dbReference>
<dbReference type="Proteomes" id="UP000257323">
    <property type="component" value="Unassembled WGS sequence"/>
</dbReference>
<dbReference type="Pfam" id="PF02559">
    <property type="entry name" value="CarD_TRCF_RID"/>
    <property type="match status" value="1"/>
</dbReference>
<organism evidence="2 3">
    <name type="scientific">Candidatus Saccharicenans subterraneus</name>
    <dbReference type="NCBI Taxonomy" id="2508984"/>
    <lineage>
        <taxon>Bacteria</taxon>
        <taxon>Candidatus Aminicenantota</taxon>
        <taxon>Candidatus Aminicenantia</taxon>
        <taxon>Candidatus Aminicenantales</taxon>
        <taxon>Candidatus Saccharicenantaceae</taxon>
        <taxon>Candidatus Saccharicenans</taxon>
    </lineage>
</organism>
<dbReference type="GO" id="GO:0009303">
    <property type="term" value="P:rRNA transcription"/>
    <property type="evidence" value="ECO:0007669"/>
    <property type="project" value="TreeGrafter"/>
</dbReference>
<dbReference type="Pfam" id="PF21095">
    <property type="entry name" value="CarD_C"/>
    <property type="match status" value="1"/>
</dbReference>
<name>A0A3E2BPZ5_9BACT</name>
<dbReference type="EMBL" id="QUAH01000001">
    <property type="protein sequence ID" value="RFT16815.1"/>
    <property type="molecule type" value="Genomic_DNA"/>
</dbReference>
<proteinExistence type="predicted"/>
<gene>
    <name evidence="2" type="ORF">OP8BY_0757</name>
</gene>
<feature type="domain" description="CarD-like/TRCF RNAP-interacting" evidence="1">
    <location>
        <begin position="3"/>
        <end position="113"/>
    </location>
</feature>
<dbReference type="InterPro" id="IPR003711">
    <property type="entry name" value="CarD-like/TRCF_RID"/>
</dbReference>
<dbReference type="PANTHER" id="PTHR38447:SF1">
    <property type="entry name" value="RNA POLYMERASE-BINDING TRANSCRIPTION FACTOR CARD"/>
    <property type="match status" value="1"/>
</dbReference>
<dbReference type="AlphaFoldDB" id="A0A3E2BPZ5"/>
<dbReference type="InterPro" id="IPR042215">
    <property type="entry name" value="CarD-like_C"/>
</dbReference>
<comment type="caution">
    <text evidence="2">The sequence shown here is derived from an EMBL/GenBank/DDBJ whole genome shotgun (WGS) entry which is preliminary data.</text>
</comment>
<dbReference type="Gene3D" id="2.40.10.170">
    <property type="match status" value="1"/>
</dbReference>
<evidence type="ECO:0000313" key="3">
    <source>
        <dbReference type="Proteomes" id="UP000257323"/>
    </source>
</evidence>
<dbReference type="InterPro" id="IPR052531">
    <property type="entry name" value="CarD-like_regulator"/>
</dbReference>
<evidence type="ECO:0000313" key="2">
    <source>
        <dbReference type="EMBL" id="RFT16815.1"/>
    </source>
</evidence>
<dbReference type="PANTHER" id="PTHR38447">
    <property type="entry name" value="TRANSCRIPTION FACTOR YDEB-RELATED"/>
    <property type="match status" value="1"/>
</dbReference>
<reference evidence="2 3" key="1">
    <citation type="submission" date="2018-08" db="EMBL/GenBank/DDBJ databases">
        <title>Genome analysis of the thermophilic bacterium of the candidate phylum Aminicenantes from deep subsurface aquifer revealed its physiology and ecological role.</title>
        <authorList>
            <person name="Kadnikov V.V."/>
            <person name="Mardanov A.V."/>
            <person name="Beletsky A.V."/>
            <person name="Karnachuk O.V."/>
            <person name="Ravin N.V."/>
        </authorList>
    </citation>
    <scope>NUCLEOTIDE SEQUENCE [LARGE SCALE GENOMIC DNA]</scope>
    <source>
        <strain evidence="2">BY38</strain>
    </source>
</reference>
<dbReference type="InterPro" id="IPR048792">
    <property type="entry name" value="CarD_C"/>
</dbReference>